<dbReference type="Proteomes" id="UP000824260">
    <property type="component" value="Unassembled WGS sequence"/>
</dbReference>
<dbReference type="PANTHER" id="PTHR30032:SF4">
    <property type="entry name" value="AMIDASE ENHANCER"/>
    <property type="match status" value="1"/>
</dbReference>
<feature type="signal peptide" evidence="1">
    <location>
        <begin position="1"/>
        <end position="25"/>
    </location>
</feature>
<organism evidence="3 4">
    <name type="scientific">Candidatus Pullichristensenella stercorigallinarum</name>
    <dbReference type="NCBI Taxonomy" id="2840909"/>
    <lineage>
        <taxon>Bacteria</taxon>
        <taxon>Bacillati</taxon>
        <taxon>Bacillota</taxon>
        <taxon>Clostridia</taxon>
        <taxon>Candidatus Pullichristensenella</taxon>
    </lineage>
</organism>
<comment type="caution">
    <text evidence="3">The sequence shown here is derived from an EMBL/GenBank/DDBJ whole genome shotgun (WGS) entry which is preliminary data.</text>
</comment>
<accession>A0A9D1CYS9</accession>
<dbReference type="Pfam" id="PF08486">
    <property type="entry name" value="SpoIID"/>
    <property type="match status" value="1"/>
</dbReference>
<feature type="chain" id="PRO_5039674637" evidence="1">
    <location>
        <begin position="26"/>
        <end position="595"/>
    </location>
</feature>
<protein>
    <submittedName>
        <fullName evidence="3">SpoIID/LytB domain-containing protein</fullName>
    </submittedName>
</protein>
<dbReference type="Pfam" id="PF08239">
    <property type="entry name" value="SH3_3"/>
    <property type="match status" value="1"/>
</dbReference>
<evidence type="ECO:0000313" key="3">
    <source>
        <dbReference type="EMBL" id="HIQ83855.1"/>
    </source>
</evidence>
<keyword evidence="1" id="KW-0732">Signal</keyword>
<dbReference type="InterPro" id="IPR013486">
    <property type="entry name" value="SpoIID/LytB"/>
</dbReference>
<dbReference type="PROSITE" id="PS51781">
    <property type="entry name" value="SH3B"/>
    <property type="match status" value="1"/>
</dbReference>
<gene>
    <name evidence="3" type="ORF">IAA52_12255</name>
</gene>
<evidence type="ECO:0000259" key="2">
    <source>
        <dbReference type="PROSITE" id="PS51781"/>
    </source>
</evidence>
<dbReference type="Gene3D" id="2.30.30.40">
    <property type="entry name" value="SH3 Domains"/>
    <property type="match status" value="1"/>
</dbReference>
<evidence type="ECO:0000313" key="4">
    <source>
        <dbReference type="Proteomes" id="UP000824260"/>
    </source>
</evidence>
<proteinExistence type="predicted"/>
<dbReference type="NCBIfam" id="TIGR02669">
    <property type="entry name" value="SpoIID_LytB"/>
    <property type="match status" value="1"/>
</dbReference>
<feature type="domain" description="SH3b" evidence="2">
    <location>
        <begin position="533"/>
        <end position="595"/>
    </location>
</feature>
<dbReference type="GO" id="GO:0030435">
    <property type="term" value="P:sporulation resulting in formation of a cellular spore"/>
    <property type="evidence" value="ECO:0007669"/>
    <property type="project" value="InterPro"/>
</dbReference>
<dbReference type="AlphaFoldDB" id="A0A9D1CYS9"/>
<dbReference type="InterPro" id="IPR013693">
    <property type="entry name" value="SpoIID/LytB_N"/>
</dbReference>
<evidence type="ECO:0000256" key="1">
    <source>
        <dbReference type="SAM" id="SignalP"/>
    </source>
</evidence>
<sequence length="595" mass="64584">MQLRFRRALSALMAVVLLTSAPALALGFIFGEDAQTPVASSIEDDGMLRVYLLSLGDPASLGMTLAGSYTVEGDRGFRFDRDTQIVLAVDGENILLSVGGLTIDMGPSMTLTRQAVTDGGENGIYIHESARDALFEGDLSVSVSDGGLRCILTIHIEDYLKGVVAYEMSDSFPLEALKAQAVAARTYAMGRKWVSAARDYDVVDTTQDQVYRGLEAEYTNVIAAVEATRGVVGTYNGGFAMCYYTASNGGQTALATDIWGGSGDYGYLAMVDDPYDLENPSSLVNSISFQADVSDNATLRGMLEEALAAMDLPYEDVELESVVSIEPVEPKFEGSYMYTQLRFTLSISAQLNGWYAQEGDDYAPLFENGSAFSEEMLASAYGLSLARRGQLALPFVYQDGRVTLPDPVTVDLSVYDQIKDGLSLGLNGGDYELVSATQEEDGSFTISMRRFGHGVGMSQRGAQWMAGEYGMTYTEILNFYYPGMTLEVIEWPEVELTALEELPESIGFARARPTPTPTPAPLPALEEGEYYAAVMLESRSSSLNVREEPSTSARIVSALGYGQRVIVSSDAGDGWVRIRTAEVEGYVRLEYLEAE</sequence>
<dbReference type="GO" id="GO:0030288">
    <property type="term" value="C:outer membrane-bounded periplasmic space"/>
    <property type="evidence" value="ECO:0007669"/>
    <property type="project" value="TreeGrafter"/>
</dbReference>
<name>A0A9D1CYS9_9FIRM</name>
<dbReference type="InterPro" id="IPR051922">
    <property type="entry name" value="Bact_Sporulation_Assoc"/>
</dbReference>
<dbReference type="InterPro" id="IPR003646">
    <property type="entry name" value="SH3-like_bac-type"/>
</dbReference>
<reference evidence="3" key="2">
    <citation type="journal article" date="2021" name="PeerJ">
        <title>Extensive microbial diversity within the chicken gut microbiome revealed by metagenomics and culture.</title>
        <authorList>
            <person name="Gilroy R."/>
            <person name="Ravi A."/>
            <person name="Getino M."/>
            <person name="Pursley I."/>
            <person name="Horton D.L."/>
            <person name="Alikhan N.F."/>
            <person name="Baker D."/>
            <person name="Gharbi K."/>
            <person name="Hall N."/>
            <person name="Watson M."/>
            <person name="Adriaenssens E.M."/>
            <person name="Foster-Nyarko E."/>
            <person name="Jarju S."/>
            <person name="Secka A."/>
            <person name="Antonio M."/>
            <person name="Oren A."/>
            <person name="Chaudhuri R.R."/>
            <person name="La Ragione R."/>
            <person name="Hildebrand F."/>
            <person name="Pallen M.J."/>
        </authorList>
    </citation>
    <scope>NUCLEOTIDE SEQUENCE</scope>
    <source>
        <strain evidence="3">ChiSjej6B24-2974</strain>
    </source>
</reference>
<reference evidence="3" key="1">
    <citation type="submission" date="2020-10" db="EMBL/GenBank/DDBJ databases">
        <authorList>
            <person name="Gilroy R."/>
        </authorList>
    </citation>
    <scope>NUCLEOTIDE SEQUENCE</scope>
    <source>
        <strain evidence="3">ChiSjej6B24-2974</strain>
    </source>
</reference>
<dbReference type="PANTHER" id="PTHR30032">
    <property type="entry name" value="N-ACETYLMURAMOYL-L-ALANINE AMIDASE-RELATED"/>
    <property type="match status" value="1"/>
</dbReference>
<dbReference type="EMBL" id="DVFZ01000115">
    <property type="protein sequence ID" value="HIQ83855.1"/>
    <property type="molecule type" value="Genomic_DNA"/>
</dbReference>